<accession>E3NTH6</accession>
<keyword evidence="2" id="KW-1185">Reference proteome</keyword>
<organism evidence="2">
    <name type="scientific">Caenorhabditis remanei</name>
    <name type="common">Caenorhabditis vulgaris</name>
    <dbReference type="NCBI Taxonomy" id="31234"/>
    <lineage>
        <taxon>Eukaryota</taxon>
        <taxon>Metazoa</taxon>
        <taxon>Ecdysozoa</taxon>
        <taxon>Nematoda</taxon>
        <taxon>Chromadorea</taxon>
        <taxon>Rhabditida</taxon>
        <taxon>Rhabditina</taxon>
        <taxon>Rhabditomorpha</taxon>
        <taxon>Rhabditoidea</taxon>
        <taxon>Rhabditidae</taxon>
        <taxon>Peloderinae</taxon>
        <taxon>Caenorhabditis</taxon>
    </lineage>
</organism>
<dbReference type="Proteomes" id="UP000008281">
    <property type="component" value="Unassembled WGS sequence"/>
</dbReference>
<dbReference type="EMBL" id="DS270207">
    <property type="protein sequence ID" value="EFO92074.1"/>
    <property type="molecule type" value="Genomic_DNA"/>
</dbReference>
<gene>
    <name evidence="1" type="ORF">CRE_30330</name>
</gene>
<protein>
    <submittedName>
        <fullName evidence="1">Uncharacterized protein</fullName>
    </submittedName>
</protein>
<evidence type="ECO:0000313" key="1">
    <source>
        <dbReference type="EMBL" id="EFO92074.1"/>
    </source>
</evidence>
<dbReference type="HOGENOM" id="CLU_180999_0_0_1"/>
<dbReference type="InParanoid" id="E3NTH6"/>
<evidence type="ECO:0000313" key="2">
    <source>
        <dbReference type="Proteomes" id="UP000008281"/>
    </source>
</evidence>
<name>E3NTH6_CAERE</name>
<reference evidence="1" key="1">
    <citation type="submission" date="2007-07" db="EMBL/GenBank/DDBJ databases">
        <title>PCAP assembly of the Caenorhabditis remanei genome.</title>
        <authorList>
            <consortium name="The Caenorhabditis remanei Sequencing Consortium"/>
            <person name="Wilson R.K."/>
        </authorList>
    </citation>
    <scope>NUCLEOTIDE SEQUENCE [LARGE SCALE GENOMIC DNA]</scope>
    <source>
        <strain evidence="1">PB4641</strain>
    </source>
</reference>
<sequence length="75" mass="8862">MISYKKVDDQQPADYTLTELTTVQYPFFTHGIHPKRQESIICSERKMLIEEKKFETRQMTYGLGHHTNSKTRLVS</sequence>
<dbReference type="AlphaFoldDB" id="E3NTH6"/>
<proteinExistence type="predicted"/>